<dbReference type="InterPro" id="IPR002173">
    <property type="entry name" value="Carboh/pur_kinase_PfkB_CS"/>
</dbReference>
<keyword evidence="4" id="KW-0378">Hydrolase</keyword>
<gene>
    <name evidence="10" type="ORF">HK099_007834</name>
</gene>
<dbReference type="EMBL" id="JADGJW010000008">
    <property type="protein sequence ID" value="KAJ3227965.1"/>
    <property type="molecule type" value="Genomic_DNA"/>
</dbReference>
<dbReference type="GO" id="GO:0046872">
    <property type="term" value="F:metal ion binding"/>
    <property type="evidence" value="ECO:0007669"/>
    <property type="project" value="UniProtKB-KW"/>
</dbReference>
<dbReference type="GO" id="GO:0016301">
    <property type="term" value="F:kinase activity"/>
    <property type="evidence" value="ECO:0007669"/>
    <property type="project" value="UniProtKB-KW"/>
</dbReference>
<accession>A0AAD5U812</accession>
<feature type="domain" description="Carbohydrate kinase PfkB" evidence="9">
    <location>
        <begin position="340"/>
        <end position="654"/>
    </location>
</feature>
<feature type="compositionally biased region" description="Polar residues" evidence="8">
    <location>
        <begin position="722"/>
        <end position="736"/>
    </location>
</feature>
<dbReference type="InterPro" id="IPR022830">
    <property type="entry name" value="Indigdn_synthA-like"/>
</dbReference>
<keyword evidence="6" id="KW-0456">Lyase</keyword>
<protein>
    <recommendedName>
        <fullName evidence="9">Carbohydrate kinase PfkB domain-containing protein</fullName>
    </recommendedName>
</protein>
<keyword evidence="7" id="KW-0326">Glycosidase</keyword>
<feature type="region of interest" description="Disordered" evidence="8">
    <location>
        <begin position="722"/>
        <end position="742"/>
    </location>
</feature>
<comment type="caution">
    <text evidence="10">The sequence shown here is derived from an EMBL/GenBank/DDBJ whole genome shotgun (WGS) entry which is preliminary data.</text>
</comment>
<dbReference type="Gene3D" id="3.40.1190.20">
    <property type="match status" value="1"/>
</dbReference>
<dbReference type="Pfam" id="PF00294">
    <property type="entry name" value="PfkB"/>
    <property type="match status" value="1"/>
</dbReference>
<dbReference type="SUPFAM" id="SSF110581">
    <property type="entry name" value="Indigoidine synthase A-like"/>
    <property type="match status" value="1"/>
</dbReference>
<evidence type="ECO:0000256" key="6">
    <source>
        <dbReference type="ARBA" id="ARBA00023239"/>
    </source>
</evidence>
<dbReference type="Gene3D" id="3.40.1790.10">
    <property type="entry name" value="Indigoidine synthase domain"/>
    <property type="match status" value="1"/>
</dbReference>
<evidence type="ECO:0000313" key="10">
    <source>
        <dbReference type="EMBL" id="KAJ3227965.1"/>
    </source>
</evidence>
<evidence type="ECO:0000313" key="11">
    <source>
        <dbReference type="Proteomes" id="UP001211065"/>
    </source>
</evidence>
<dbReference type="SUPFAM" id="SSF53613">
    <property type="entry name" value="Ribokinase-like"/>
    <property type="match status" value="1"/>
</dbReference>
<dbReference type="Proteomes" id="UP001211065">
    <property type="component" value="Unassembled WGS sequence"/>
</dbReference>
<dbReference type="GO" id="GO:0004730">
    <property type="term" value="F:pseudouridylate synthase activity"/>
    <property type="evidence" value="ECO:0007669"/>
    <property type="project" value="InterPro"/>
</dbReference>
<dbReference type="Pfam" id="PF04227">
    <property type="entry name" value="Indigoidine_A"/>
    <property type="match status" value="1"/>
</dbReference>
<keyword evidence="11" id="KW-1185">Reference proteome</keyword>
<keyword evidence="3" id="KW-0418">Kinase</keyword>
<name>A0AAD5U812_9FUNG</name>
<dbReference type="AlphaFoldDB" id="A0AAD5U812"/>
<evidence type="ECO:0000256" key="7">
    <source>
        <dbReference type="ARBA" id="ARBA00023295"/>
    </source>
</evidence>
<evidence type="ECO:0000256" key="1">
    <source>
        <dbReference type="ARBA" id="ARBA00022679"/>
    </source>
</evidence>
<dbReference type="GO" id="GO:0016798">
    <property type="term" value="F:hydrolase activity, acting on glycosyl bonds"/>
    <property type="evidence" value="ECO:0007669"/>
    <property type="project" value="UniProtKB-KW"/>
</dbReference>
<dbReference type="InterPro" id="IPR011611">
    <property type="entry name" value="PfkB_dom"/>
</dbReference>
<evidence type="ECO:0000259" key="9">
    <source>
        <dbReference type="Pfam" id="PF00294"/>
    </source>
</evidence>
<dbReference type="PANTHER" id="PTHR42909">
    <property type="entry name" value="ZGC:136858"/>
    <property type="match status" value="1"/>
</dbReference>
<reference evidence="10" key="1">
    <citation type="submission" date="2020-05" db="EMBL/GenBank/DDBJ databases">
        <title>Phylogenomic resolution of chytrid fungi.</title>
        <authorList>
            <person name="Stajich J.E."/>
            <person name="Amses K."/>
            <person name="Simmons R."/>
            <person name="Seto K."/>
            <person name="Myers J."/>
            <person name="Bonds A."/>
            <person name="Quandt C.A."/>
            <person name="Barry K."/>
            <person name="Liu P."/>
            <person name="Grigoriev I."/>
            <person name="Longcore J.E."/>
            <person name="James T.Y."/>
        </authorList>
    </citation>
    <scope>NUCLEOTIDE SEQUENCE</scope>
    <source>
        <strain evidence="10">JEL0476</strain>
    </source>
</reference>
<dbReference type="InterPro" id="IPR029056">
    <property type="entry name" value="Ribokinase-like"/>
</dbReference>
<keyword evidence="2" id="KW-0479">Metal-binding</keyword>
<evidence type="ECO:0000256" key="5">
    <source>
        <dbReference type="ARBA" id="ARBA00023211"/>
    </source>
</evidence>
<dbReference type="InterPro" id="IPR007342">
    <property type="entry name" value="PsuG"/>
</dbReference>
<sequence length="769" mass="83678">MSRISKLLQNKLLDIQPFIKEALLNNQPVVALESTIISHGMPYPQNVETAIMVENIVKKHGSIPATIALMNGKIKIGLSESDLTLLGKTGQEARKTSRRDFAEVLSQKLIGATTVSGTMIAAEKAGIKIFVTGGIGGVHRGAISSMDISADLTELGRTPVAVVCAGAKSILDIGLTLEYLETQGVSVTTLGETNDFPAFYFPKSGFQSPSHFTTHKQCAELISANANLNLNSGMVFAVPIPEENSPHFTVDNVEQEILRAIRESSYMGIKGKDTTPYLLEKLNEITGGESLKANIALIKNNAIAGSKIAVEFSKLNRNDMQDYSSTSNTDAQLTSNKSPMVIGATVIDLTSKVSLNIGCEKYKLSELLYTSTPGKTTKTLGGVGKNIAEACLKSGGNPFFFSLIGKDDVDYIRNHLKLTGFNCNLVKVSEGEHSSATYNSILGPDGSLICAVADMDINNKICGAEASQKISELKPNIVALDGNLTENCLKNCLETCFSSKIHVLFEPTSVPKSVKIVNAYSDLKAHKKNKIFLCTPNIFELKEMANAVKKASSGDSFDNMTVLDVVDDNKFSGFVSNDAKILILQLILKCGSHGVILFERIEKTENLAKGNSVRVKHYKPRKVLTECVSVNGAGDTMVGVILTGISNFLNVGEKIDFDRLIQSGMDASTLTLLSQLAVSEKLNRANIDCLADFQNQLKYNLNETQLESESINKLISILKQTLSTNKRPRTPHNTPENSDEEIDEKLKLKIRYKNCSKRSFKKLKLNTEE</sequence>
<dbReference type="PROSITE" id="PS00583">
    <property type="entry name" value="PFKB_KINASES_1"/>
    <property type="match status" value="1"/>
</dbReference>
<proteinExistence type="inferred from homology"/>
<evidence type="ECO:0000256" key="2">
    <source>
        <dbReference type="ARBA" id="ARBA00022723"/>
    </source>
</evidence>
<evidence type="ECO:0000256" key="3">
    <source>
        <dbReference type="ARBA" id="ARBA00022777"/>
    </source>
</evidence>
<dbReference type="GO" id="GO:0005737">
    <property type="term" value="C:cytoplasm"/>
    <property type="evidence" value="ECO:0007669"/>
    <property type="project" value="TreeGrafter"/>
</dbReference>
<evidence type="ECO:0000256" key="8">
    <source>
        <dbReference type="SAM" id="MobiDB-lite"/>
    </source>
</evidence>
<dbReference type="HAMAP" id="MF_01876">
    <property type="entry name" value="PsiMP_glycosidase"/>
    <property type="match status" value="1"/>
</dbReference>
<organism evidence="10 11">
    <name type="scientific">Clydaea vesicula</name>
    <dbReference type="NCBI Taxonomy" id="447962"/>
    <lineage>
        <taxon>Eukaryota</taxon>
        <taxon>Fungi</taxon>
        <taxon>Fungi incertae sedis</taxon>
        <taxon>Chytridiomycota</taxon>
        <taxon>Chytridiomycota incertae sedis</taxon>
        <taxon>Chytridiomycetes</taxon>
        <taxon>Lobulomycetales</taxon>
        <taxon>Lobulomycetaceae</taxon>
        <taxon>Clydaea</taxon>
    </lineage>
</organism>
<evidence type="ECO:0000256" key="4">
    <source>
        <dbReference type="ARBA" id="ARBA00022801"/>
    </source>
</evidence>
<keyword evidence="1" id="KW-0808">Transferase</keyword>
<dbReference type="PANTHER" id="PTHR42909:SF1">
    <property type="entry name" value="CARBOHYDRATE KINASE PFKB DOMAIN-CONTAINING PROTEIN"/>
    <property type="match status" value="1"/>
</dbReference>
<keyword evidence="5" id="KW-0464">Manganese</keyword>